<keyword evidence="4" id="KW-1185">Reference proteome</keyword>
<protein>
    <submittedName>
        <fullName evidence="3">Uncharacterized protein</fullName>
    </submittedName>
</protein>
<evidence type="ECO:0000256" key="2">
    <source>
        <dbReference type="SAM" id="MobiDB-lite"/>
    </source>
</evidence>
<sequence>MTESNENEKLCDALESIEQQITDKERQIEYVFYCIEKKREDGKRAKDYLMKQKAIVQNIRASDDILTERQATMQTLIEHQEQINSKMAETYYLLKDKKKHLKMELASLKKEISSRKDAFEHNVNRTVDHVDQLRCAREGLQFAVKYKEKLDAAKEINGKINALKDEIVEQKNYLEQLNISHDKYDNFNDWVKVCCTVANFYKQNGELHDKVEELSAEMANCENCDQDIVVQSENDSVVKCANEPVEQETLDQQQPEKLSPMQQQQQQSNAEPVEVDANSFQGQCEQQELGNCDAVDDDNLSVSENGSFGSNFLKNTFSAEKDALQLMEFQNEDNISTGSAVEENVTVAKNVDLLEMMATPIAGLSIEENENTQAESELNFVYTNDMQNMSTNFSNFGNASPACSESSFGLLAEFMDDQASQRSSSATKKRKIANFKFGLSVKPLKATRTRCPGV</sequence>
<evidence type="ECO:0000313" key="4">
    <source>
        <dbReference type="Proteomes" id="UP000055048"/>
    </source>
</evidence>
<reference evidence="3 4" key="1">
    <citation type="submission" date="2015-01" db="EMBL/GenBank/DDBJ databases">
        <title>Evolution of Trichinella species and genotypes.</title>
        <authorList>
            <person name="Korhonen P.K."/>
            <person name="Edoardo P."/>
            <person name="Giuseppe L.R."/>
            <person name="Gasser R.B."/>
        </authorList>
    </citation>
    <scope>NUCLEOTIDE SEQUENCE [LARGE SCALE GENOMIC DNA]</scope>
    <source>
        <strain evidence="3">ISS417</strain>
    </source>
</reference>
<dbReference type="EMBL" id="JYDJ01000031">
    <property type="protein sequence ID" value="KRX48293.1"/>
    <property type="molecule type" value="Genomic_DNA"/>
</dbReference>
<organism evidence="3 4">
    <name type="scientific">Trichinella murrelli</name>
    <dbReference type="NCBI Taxonomy" id="144512"/>
    <lineage>
        <taxon>Eukaryota</taxon>
        <taxon>Metazoa</taxon>
        <taxon>Ecdysozoa</taxon>
        <taxon>Nematoda</taxon>
        <taxon>Enoplea</taxon>
        <taxon>Dorylaimia</taxon>
        <taxon>Trichinellida</taxon>
        <taxon>Trichinellidae</taxon>
        <taxon>Trichinella</taxon>
    </lineage>
</organism>
<name>A0A0V0UAV2_9BILA</name>
<dbReference type="Proteomes" id="UP000055048">
    <property type="component" value="Unassembled WGS sequence"/>
</dbReference>
<keyword evidence="1" id="KW-0175">Coiled coil</keyword>
<evidence type="ECO:0000313" key="3">
    <source>
        <dbReference type="EMBL" id="KRX48293.1"/>
    </source>
</evidence>
<feature type="compositionally biased region" description="Low complexity" evidence="2">
    <location>
        <begin position="252"/>
        <end position="267"/>
    </location>
</feature>
<proteinExistence type="predicted"/>
<evidence type="ECO:0000256" key="1">
    <source>
        <dbReference type="SAM" id="Coils"/>
    </source>
</evidence>
<comment type="caution">
    <text evidence="3">The sequence shown here is derived from an EMBL/GenBank/DDBJ whole genome shotgun (WGS) entry which is preliminary data.</text>
</comment>
<dbReference type="AlphaFoldDB" id="A0A0V0UAV2"/>
<dbReference type="OrthoDB" id="5918064at2759"/>
<gene>
    <name evidence="3" type="ORF">T05_11511</name>
</gene>
<feature type="region of interest" description="Disordered" evidence="2">
    <location>
        <begin position="245"/>
        <end position="273"/>
    </location>
</feature>
<accession>A0A0V0UAV2</accession>
<feature type="coiled-coil region" evidence="1">
    <location>
        <begin position="146"/>
        <end position="180"/>
    </location>
</feature>